<dbReference type="Pfam" id="PF08386">
    <property type="entry name" value="Abhydrolase_4"/>
    <property type="match status" value="1"/>
</dbReference>
<sequence>MPRNTAGLHEKAGLLGHEHSAYSHPTSESWGEKRQFATASNRTKNGFRRLPLSPRRPRSVGIFVAILFFVWWSVFAIPSLLSFNQPTESEDDGDASEWSFDEITPSEKLEWHPCYRDIGTYKCARLTVAMDYHRPLNASPDNPKVHVALLLVPGIHTGPKPYSISPLLINPGGPGGSGTFAALYLGKALQTIVGLDQDIIGFDPRGIGATTPRADCFSFPVDDDHEQEDYVSGAFHRDIWTLSGRELGLINSSSESTKKIDVRARAKARLCEQKDNLKGDDSIFRHVSTPTVARDMISIVDAWDEWTGSLDVDDEMVDDEATSKDINDLDTKGKLVYWGFSYGTLLGATFASMFPDRVGRVVLDGVCDADHYVGPVWKGSLRDTDAVSNSFSKYCHQAGAKCALWRAGDSVEDVDNRLQQVMISIKDEPITLIDPNSKVPLIITNEDFRSLMFTILYSPTANFQILAMVADLLYRGLYDILEQIFKISLDLQPFCGAAPSAMSYPNEAQLAIMCSDKRYVLNETLPNLESLYEELATKSSWADIWMTLMIGCDGWRIKAIDPPMRWDDNPAHAPKPIKTSFPLLFIGNTADPVTPLHAAFKMAGKFEESGLVEQESEGHCSLAAVSLCTMKKVRSYFRDGVVPTVPSEAEGKWDKCKADEWPFHRFGDPDVQVERGSAVDASEVNLLNAAVDMQKAFYKEAKFWGHDLQNSLFTGLDLERVEKVYRSSVHERDEI</sequence>
<feature type="transmembrane region" description="Helical" evidence="3">
    <location>
        <begin position="59"/>
        <end position="81"/>
    </location>
</feature>
<dbReference type="InterPro" id="IPR000073">
    <property type="entry name" value="AB_hydrolase_1"/>
</dbReference>
<evidence type="ECO:0000256" key="2">
    <source>
        <dbReference type="ARBA" id="ARBA00022801"/>
    </source>
</evidence>
<comment type="caution">
    <text evidence="6">The sequence shown here is derived from an EMBL/GenBank/DDBJ whole genome shotgun (WGS) entry which is preliminary data.</text>
</comment>
<feature type="domain" description="Peptidase S33 tripeptidyl aminopeptidase-like C-terminal" evidence="5">
    <location>
        <begin position="541"/>
        <end position="644"/>
    </location>
</feature>
<dbReference type="EMBL" id="CAJVRL010000049">
    <property type="protein sequence ID" value="CAG8953262.1"/>
    <property type="molecule type" value="Genomic_DNA"/>
</dbReference>
<dbReference type="PANTHER" id="PTHR43248:SF25">
    <property type="entry name" value="AB HYDROLASE-1 DOMAIN-CONTAINING PROTEIN-RELATED"/>
    <property type="match status" value="1"/>
</dbReference>
<feature type="domain" description="AB hydrolase-1" evidence="4">
    <location>
        <begin position="166"/>
        <end position="368"/>
    </location>
</feature>
<gene>
    <name evidence="6" type="ORF">HYFRA_00003466</name>
</gene>
<dbReference type="Gene3D" id="3.40.50.1820">
    <property type="entry name" value="alpha/beta hydrolase"/>
    <property type="match status" value="1"/>
</dbReference>
<dbReference type="PANTHER" id="PTHR43248">
    <property type="entry name" value="2-SUCCINYL-6-HYDROXY-2,4-CYCLOHEXADIENE-1-CARBOXYLATE SYNTHASE"/>
    <property type="match status" value="1"/>
</dbReference>
<dbReference type="OrthoDB" id="425534at2759"/>
<dbReference type="Pfam" id="PF00561">
    <property type="entry name" value="Abhydrolase_1"/>
    <property type="match status" value="1"/>
</dbReference>
<dbReference type="InterPro" id="IPR029058">
    <property type="entry name" value="AB_hydrolase_fold"/>
</dbReference>
<protein>
    <recommendedName>
        <fullName evidence="8">Alpha/beta-hydrolase</fullName>
    </recommendedName>
</protein>
<dbReference type="Proteomes" id="UP000696280">
    <property type="component" value="Unassembled WGS sequence"/>
</dbReference>
<evidence type="ECO:0000256" key="3">
    <source>
        <dbReference type="SAM" id="Phobius"/>
    </source>
</evidence>
<dbReference type="InterPro" id="IPR013595">
    <property type="entry name" value="Pept_S33_TAP-like_C"/>
</dbReference>
<keyword evidence="3" id="KW-0812">Transmembrane</keyword>
<proteinExistence type="inferred from homology"/>
<dbReference type="InterPro" id="IPR051601">
    <property type="entry name" value="Serine_prot/Carboxylest_S33"/>
</dbReference>
<keyword evidence="2" id="KW-0378">Hydrolase</keyword>
<accession>A0A9N9KXG2</accession>
<keyword evidence="3" id="KW-0472">Membrane</keyword>
<evidence type="ECO:0000259" key="4">
    <source>
        <dbReference type="Pfam" id="PF00561"/>
    </source>
</evidence>
<name>A0A9N9KXG2_9HELO</name>
<evidence type="ECO:0008006" key="8">
    <source>
        <dbReference type="Google" id="ProtNLM"/>
    </source>
</evidence>
<evidence type="ECO:0000256" key="1">
    <source>
        <dbReference type="ARBA" id="ARBA00010088"/>
    </source>
</evidence>
<reference evidence="6" key="1">
    <citation type="submission" date="2021-07" db="EMBL/GenBank/DDBJ databases">
        <authorList>
            <person name="Durling M."/>
        </authorList>
    </citation>
    <scope>NUCLEOTIDE SEQUENCE</scope>
</reference>
<keyword evidence="7" id="KW-1185">Reference proteome</keyword>
<dbReference type="GO" id="GO:0016787">
    <property type="term" value="F:hydrolase activity"/>
    <property type="evidence" value="ECO:0007669"/>
    <property type="project" value="UniProtKB-KW"/>
</dbReference>
<evidence type="ECO:0000313" key="7">
    <source>
        <dbReference type="Proteomes" id="UP000696280"/>
    </source>
</evidence>
<organism evidence="6 7">
    <name type="scientific">Hymenoscyphus fraxineus</name>
    <dbReference type="NCBI Taxonomy" id="746836"/>
    <lineage>
        <taxon>Eukaryota</taxon>
        <taxon>Fungi</taxon>
        <taxon>Dikarya</taxon>
        <taxon>Ascomycota</taxon>
        <taxon>Pezizomycotina</taxon>
        <taxon>Leotiomycetes</taxon>
        <taxon>Helotiales</taxon>
        <taxon>Helotiaceae</taxon>
        <taxon>Hymenoscyphus</taxon>
    </lineage>
</organism>
<evidence type="ECO:0000259" key="5">
    <source>
        <dbReference type="Pfam" id="PF08386"/>
    </source>
</evidence>
<dbReference type="SUPFAM" id="SSF53474">
    <property type="entry name" value="alpha/beta-Hydrolases"/>
    <property type="match status" value="1"/>
</dbReference>
<keyword evidence="3" id="KW-1133">Transmembrane helix</keyword>
<comment type="similarity">
    <text evidence="1">Belongs to the peptidase S33 family.</text>
</comment>
<dbReference type="AlphaFoldDB" id="A0A9N9KXG2"/>
<evidence type="ECO:0000313" key="6">
    <source>
        <dbReference type="EMBL" id="CAG8953262.1"/>
    </source>
</evidence>